<dbReference type="Proteomes" id="UP000219336">
    <property type="component" value="Unassembled WGS sequence"/>
</dbReference>
<evidence type="ECO:0000313" key="2">
    <source>
        <dbReference type="Proteomes" id="UP000219336"/>
    </source>
</evidence>
<sequence>MHTDNQEKPVLLMVDDIADNIHAIAGSLNEPMISVIVGRV</sequence>
<name>A0A240EMZ9_9VIBR</name>
<dbReference type="AlphaFoldDB" id="A0A240EMZ9"/>
<accession>A0A240EMZ9</accession>
<keyword evidence="2" id="KW-1185">Reference proteome</keyword>
<dbReference type="EMBL" id="OANU01000091">
    <property type="protein sequence ID" value="SNX49984.1"/>
    <property type="molecule type" value="Genomic_DNA"/>
</dbReference>
<gene>
    <name evidence="1" type="ORF">VTH8203_03632</name>
</gene>
<protein>
    <submittedName>
        <fullName evidence="1">Uncharacterized protein</fullName>
    </submittedName>
</protein>
<reference evidence="2" key="1">
    <citation type="submission" date="2016-06" db="EMBL/GenBank/DDBJ databases">
        <authorList>
            <person name="Rodrigo-Torres L."/>
            <person name="Arahal R.D."/>
            <person name="Lucena T."/>
        </authorList>
    </citation>
    <scope>NUCLEOTIDE SEQUENCE [LARGE SCALE GENOMIC DNA]</scope>
    <source>
        <strain evidence="2">CECT8203</strain>
    </source>
</reference>
<evidence type="ECO:0000313" key="1">
    <source>
        <dbReference type="EMBL" id="SNX49984.1"/>
    </source>
</evidence>
<proteinExistence type="predicted"/>
<organism evidence="1 2">
    <name type="scientific">Vibrio thalassae</name>
    <dbReference type="NCBI Taxonomy" id="1243014"/>
    <lineage>
        <taxon>Bacteria</taxon>
        <taxon>Pseudomonadati</taxon>
        <taxon>Pseudomonadota</taxon>
        <taxon>Gammaproteobacteria</taxon>
        <taxon>Vibrionales</taxon>
        <taxon>Vibrionaceae</taxon>
        <taxon>Vibrio</taxon>
    </lineage>
</organism>